<name>A0A1D3JM08_PLAMA</name>
<feature type="region of interest" description="Disordered" evidence="2">
    <location>
        <begin position="903"/>
        <end position="1005"/>
    </location>
</feature>
<proteinExistence type="predicted"/>
<feature type="compositionally biased region" description="Basic and acidic residues" evidence="2">
    <location>
        <begin position="1380"/>
        <end position="1398"/>
    </location>
</feature>
<feature type="compositionally biased region" description="Basic and acidic residues" evidence="2">
    <location>
        <begin position="1352"/>
        <end position="1363"/>
    </location>
</feature>
<feature type="region of interest" description="Disordered" evidence="2">
    <location>
        <begin position="603"/>
        <end position="752"/>
    </location>
</feature>
<dbReference type="RefSeq" id="XP_028860549.1">
    <property type="nucleotide sequence ID" value="XM_029003621.1"/>
</dbReference>
<dbReference type="VEuPathDB" id="PlasmoDB:PmUG01_05040200"/>
<feature type="compositionally biased region" description="Basic and acidic residues" evidence="2">
    <location>
        <begin position="330"/>
        <end position="340"/>
    </location>
</feature>
<reference evidence="3 4" key="1">
    <citation type="submission" date="2016-06" db="EMBL/GenBank/DDBJ databases">
        <authorList>
            <consortium name="Pathogen Informatics"/>
        </authorList>
    </citation>
    <scope>NUCLEOTIDE SEQUENCE [LARGE SCALE GENOMIC DNA]</scope>
</reference>
<feature type="compositionally biased region" description="Low complexity" evidence="2">
    <location>
        <begin position="32"/>
        <end position="62"/>
    </location>
</feature>
<protein>
    <submittedName>
        <fullName evidence="3">Uncharacterized protein</fullName>
    </submittedName>
</protein>
<accession>A0A1D3JM08</accession>
<evidence type="ECO:0000256" key="2">
    <source>
        <dbReference type="SAM" id="MobiDB-lite"/>
    </source>
</evidence>
<keyword evidence="4" id="KW-1185">Reference proteome</keyword>
<gene>
    <name evidence="3" type="primary">PmUG01_05040200</name>
    <name evidence="3" type="ORF">PMUG01_05040200</name>
</gene>
<feature type="compositionally biased region" description="Low complexity" evidence="2">
    <location>
        <begin position="955"/>
        <end position="986"/>
    </location>
</feature>
<sequence length="1398" mass="162285">MMSFKTNEAKSNEVRLSPSSERENKYAGNGKGNNSSNNNGNSKRNSKCNSNFNSNFNNCSGNLGREKADRKSNSNNRIAKQKKRNNYKYAKKLINFFLRSYKLEKIKKRNLFKENTLLKKEVEQKKKNLKIMKNDYLTILNLEKEYFDKYQEDKLFIDNTENYNTNKLVKDSSHFIFFFNLFVRGRYLNMDSLEEALMKDNKKKNIQKKIKTKIQENIIEAKTSTKRDILFLNGKHTRLLICNYLKVFLNNVQNEDMISTNFHIIDYAELYENRENSNNNYFSNHNVKIKQKEQSTFLSSPGSLNHNGRKNDASGNTGGVSGSTGSTDDDAARNRNENRSKGGMHAGNNDESGSNLNGDNKIDKLTNDDLMVRSSSMQNGKCIEINEFIYNRILTNFVTELKGFFFSIIAKVRSNKLIATLIVIFSELCLHLTPYYLNIINFIDILNDFANAISVSYIKRLIIFFQNNKNQFIEKYKEFQNSIIFNDPVKIQSVGARLIGFIKILQKKNSLNNKKKESFNIFFLNLLLSECLPINHLGFCNRQSVKNNCNFLFYDSLEHHTNSLNDELILFDEYELTIRENIKNYKKVKTIIHNEINSRFFSDVSSSKGTKRKNPTVGLTSSVEETEGKNEQPLSKKKKNVNSNSDKQEEKEVTDDEQASTSTTTMHSVKRVDEERNRSNNGKDAISKDGSNDRSKDKSMDRSKYQSKDRSKERSKERGKQRKRTESSSRRSSSSSSSCSVGTPDRHKMGNTEKNLTCRKLFNNVNEANKNYKVYLSYIYLVIFVRFPEMFASTNKIELDDVYKSFKLFYAFIKNLKKENIMNISVIREYLHNSDFDFLGNRHIYNIVIRDENFLNVFFFNILLVLNYLNCELHILENYTNLPAHGQDNGMNDISEKSTVIKTKEINNRVSGTHNNLETSHLSTTHSQDQNRNCEDKNASTNSRMHKGPQKSGKENSNTNSSNLASNNNNNNISNINSNSNNNSSLKNKENSNKIIPGSGKGESSHLIIASSRDVKNRDNKLVSEKTKKIMYMFIKDLINYLESTKNSYYYRLLLLKEYCWYTWKKQLTGKPSKDNSDIKFEFKSWHNEMKMEKKNAKEVVKPSSNNSINVKKEHDYNKSADSSYPVQNLIYIIENFELLNKRMKSYYELNKNNKNLMKNMYKYTKFMQHYYAYDNNITNNSTEGEVPTGNDENMAKMNPVPSTTPSINNMNNFLIEINKIYLRREAEFWELDESDAVTNMKKSKNETNILIEKLIEKLEDYKKKMHIDNDPINEIEESEKSKNNPVFKFRLAKLFILKYIDLYAIVKNKEFSTDCNFLYNLMLKMDKNLEKKKNFKENKIVLNEEEDQEKEVENVEEQHHEGNANVGADADANAAEEDAGGREEGGNKISEQDKKFS</sequence>
<evidence type="ECO:0000256" key="1">
    <source>
        <dbReference type="SAM" id="Coils"/>
    </source>
</evidence>
<feature type="compositionally biased region" description="Polar residues" evidence="2">
    <location>
        <begin position="908"/>
        <end position="931"/>
    </location>
</feature>
<dbReference type="GeneID" id="39867445"/>
<feature type="compositionally biased region" description="Low complexity" evidence="2">
    <location>
        <begin position="1364"/>
        <end position="1374"/>
    </location>
</feature>
<dbReference type="OrthoDB" id="332663at2759"/>
<dbReference type="EMBL" id="LT594626">
    <property type="protein sequence ID" value="SBT87540.1"/>
    <property type="molecule type" value="Genomic_DNA"/>
</dbReference>
<evidence type="ECO:0000313" key="3">
    <source>
        <dbReference type="EMBL" id="SBT87540.1"/>
    </source>
</evidence>
<feature type="compositionally biased region" description="Low complexity" evidence="2">
    <location>
        <begin position="730"/>
        <end position="740"/>
    </location>
</feature>
<evidence type="ECO:0000313" key="4">
    <source>
        <dbReference type="Proteomes" id="UP000219813"/>
    </source>
</evidence>
<keyword evidence="1" id="KW-0175">Coiled coil</keyword>
<dbReference type="Proteomes" id="UP000219813">
    <property type="component" value="Chromosome 5"/>
</dbReference>
<feature type="region of interest" description="Disordered" evidence="2">
    <location>
        <begin position="1346"/>
        <end position="1398"/>
    </location>
</feature>
<organism evidence="3 4">
    <name type="scientific">Plasmodium malariae</name>
    <dbReference type="NCBI Taxonomy" id="5858"/>
    <lineage>
        <taxon>Eukaryota</taxon>
        <taxon>Sar</taxon>
        <taxon>Alveolata</taxon>
        <taxon>Apicomplexa</taxon>
        <taxon>Aconoidasida</taxon>
        <taxon>Haemosporida</taxon>
        <taxon>Plasmodiidae</taxon>
        <taxon>Plasmodium</taxon>
        <taxon>Plasmodium (Plasmodium)</taxon>
    </lineage>
</organism>
<dbReference type="KEGG" id="pmal:PMUG01_05040200"/>
<feature type="coiled-coil region" evidence="1">
    <location>
        <begin position="108"/>
        <end position="135"/>
    </location>
</feature>
<feature type="compositionally biased region" description="Polar residues" evidence="2">
    <location>
        <begin position="349"/>
        <end position="358"/>
    </location>
</feature>
<feature type="region of interest" description="Disordered" evidence="2">
    <location>
        <begin position="293"/>
        <end position="360"/>
    </location>
</feature>
<dbReference type="OMA" id="LMCDYLK"/>
<feature type="compositionally biased region" description="Basic and acidic residues" evidence="2">
    <location>
        <begin position="685"/>
        <end position="729"/>
    </location>
</feature>
<feature type="region of interest" description="Disordered" evidence="2">
    <location>
        <begin position="1"/>
        <end position="84"/>
    </location>
</feature>
<feature type="compositionally biased region" description="Polar residues" evidence="2">
    <location>
        <begin position="294"/>
        <end position="306"/>
    </location>
</feature>